<evidence type="ECO:0000313" key="3">
    <source>
        <dbReference type="EMBL" id="KAF5797274.1"/>
    </source>
</evidence>
<dbReference type="InterPro" id="IPR019446">
    <property type="entry name" value="BMT5-like"/>
</dbReference>
<feature type="region of interest" description="Disordered" evidence="1">
    <location>
        <begin position="85"/>
        <end position="140"/>
    </location>
</feature>
<dbReference type="EMBL" id="MNCJ02000322">
    <property type="protein sequence ID" value="KAF5797274.1"/>
    <property type="molecule type" value="Genomic_DNA"/>
</dbReference>
<dbReference type="Gramene" id="mRNA:HanXRQr2_Chr07g0278691">
    <property type="protein sequence ID" value="mRNA:HanXRQr2_Chr07g0278691"/>
    <property type="gene ID" value="HanXRQr2_Chr07g0278691"/>
</dbReference>
<proteinExistence type="predicted"/>
<organism evidence="3 4">
    <name type="scientific">Helianthus annuus</name>
    <name type="common">Common sunflower</name>
    <dbReference type="NCBI Taxonomy" id="4232"/>
    <lineage>
        <taxon>Eukaryota</taxon>
        <taxon>Viridiplantae</taxon>
        <taxon>Streptophyta</taxon>
        <taxon>Embryophyta</taxon>
        <taxon>Tracheophyta</taxon>
        <taxon>Spermatophyta</taxon>
        <taxon>Magnoliopsida</taxon>
        <taxon>eudicotyledons</taxon>
        <taxon>Gunneridae</taxon>
        <taxon>Pentapetalae</taxon>
        <taxon>asterids</taxon>
        <taxon>campanulids</taxon>
        <taxon>Asterales</taxon>
        <taxon>Asteraceae</taxon>
        <taxon>Asteroideae</taxon>
        <taxon>Heliantheae alliance</taxon>
        <taxon>Heliantheae</taxon>
        <taxon>Helianthus</taxon>
    </lineage>
</organism>
<dbReference type="GO" id="GO:0070042">
    <property type="term" value="F:rRNA (uridine-N3-)-methyltransferase activity"/>
    <property type="evidence" value="ECO:0007669"/>
    <property type="project" value="InterPro"/>
</dbReference>
<dbReference type="AlphaFoldDB" id="A0A9K3IHR5"/>
<evidence type="ECO:0000259" key="2">
    <source>
        <dbReference type="Pfam" id="PF10354"/>
    </source>
</evidence>
<feature type="compositionally biased region" description="Basic and acidic residues" evidence="1">
    <location>
        <begin position="122"/>
        <end position="134"/>
    </location>
</feature>
<comment type="caution">
    <text evidence="3">The sequence shown here is derived from an EMBL/GenBank/DDBJ whole genome shotgun (WGS) entry which is preliminary data.</text>
</comment>
<reference evidence="3" key="1">
    <citation type="journal article" date="2017" name="Nature">
        <title>The sunflower genome provides insights into oil metabolism, flowering and Asterid evolution.</title>
        <authorList>
            <person name="Badouin H."/>
            <person name="Gouzy J."/>
            <person name="Grassa C.J."/>
            <person name="Murat F."/>
            <person name="Staton S.E."/>
            <person name="Cottret L."/>
            <person name="Lelandais-Briere C."/>
            <person name="Owens G.L."/>
            <person name="Carrere S."/>
            <person name="Mayjonade B."/>
            <person name="Legrand L."/>
            <person name="Gill N."/>
            <person name="Kane N.C."/>
            <person name="Bowers J.E."/>
            <person name="Hubner S."/>
            <person name="Bellec A."/>
            <person name="Berard A."/>
            <person name="Berges H."/>
            <person name="Blanchet N."/>
            <person name="Boniface M.C."/>
            <person name="Brunel D."/>
            <person name="Catrice O."/>
            <person name="Chaidir N."/>
            <person name="Claudel C."/>
            <person name="Donnadieu C."/>
            <person name="Faraut T."/>
            <person name="Fievet G."/>
            <person name="Helmstetter N."/>
            <person name="King M."/>
            <person name="Knapp S.J."/>
            <person name="Lai Z."/>
            <person name="Le Paslier M.C."/>
            <person name="Lippi Y."/>
            <person name="Lorenzon L."/>
            <person name="Mandel J.R."/>
            <person name="Marage G."/>
            <person name="Marchand G."/>
            <person name="Marquand E."/>
            <person name="Bret-Mestries E."/>
            <person name="Morien E."/>
            <person name="Nambeesan S."/>
            <person name="Nguyen T."/>
            <person name="Pegot-Espagnet P."/>
            <person name="Pouilly N."/>
            <person name="Raftis F."/>
            <person name="Sallet E."/>
            <person name="Schiex T."/>
            <person name="Thomas J."/>
            <person name="Vandecasteele C."/>
            <person name="Vares D."/>
            <person name="Vear F."/>
            <person name="Vautrin S."/>
            <person name="Crespi M."/>
            <person name="Mangin B."/>
            <person name="Burke J.M."/>
            <person name="Salse J."/>
            <person name="Munos S."/>
            <person name="Vincourt P."/>
            <person name="Rieseberg L.H."/>
            <person name="Langlade N.B."/>
        </authorList>
    </citation>
    <scope>NUCLEOTIDE SEQUENCE</scope>
    <source>
        <tissue evidence="3">Leaves</tissue>
    </source>
</reference>
<keyword evidence="4" id="KW-1185">Reference proteome</keyword>
<evidence type="ECO:0000256" key="1">
    <source>
        <dbReference type="SAM" id="MobiDB-lite"/>
    </source>
</evidence>
<dbReference type="GO" id="GO:0070475">
    <property type="term" value="P:rRNA base methylation"/>
    <property type="evidence" value="ECO:0007669"/>
    <property type="project" value="InterPro"/>
</dbReference>
<feature type="domain" description="25S rRNA (uridine-N(3))-methyltransferase BMT5-like" evidence="2">
    <location>
        <begin position="32"/>
        <end position="89"/>
    </location>
</feature>
<gene>
    <name evidence="3" type="ORF">HanXRQr2_Chr07g0278691</name>
</gene>
<evidence type="ECO:0000313" key="4">
    <source>
        <dbReference type="Proteomes" id="UP000215914"/>
    </source>
</evidence>
<dbReference type="Proteomes" id="UP000215914">
    <property type="component" value="Unassembled WGS sequence"/>
</dbReference>
<dbReference type="Pfam" id="PF10354">
    <property type="entry name" value="BMT5-like"/>
    <property type="match status" value="1"/>
</dbReference>
<protein>
    <recommendedName>
        <fullName evidence="2">25S rRNA (uridine-N(3))-methyltransferase BMT5-like domain-containing protein</fullName>
    </recommendedName>
</protein>
<sequence>MATMFQKKLQKRLQKKLQNKSSQPRLTHVKWHFVRTYKRAEVHITMLEASGVTLMYNVDATDLSQTPGLKDKVFDRILFNAPHCGVFGKEWSPSSIREEEYEEGQSEGGKEGQSEGDEDGQTEGHEDGQSEGGKEGQLLI</sequence>
<accession>A0A9K3IHR5</accession>
<reference evidence="3" key="2">
    <citation type="submission" date="2020-06" db="EMBL/GenBank/DDBJ databases">
        <title>Helianthus annuus Genome sequencing and assembly Release 2.</title>
        <authorList>
            <person name="Gouzy J."/>
            <person name="Langlade N."/>
            <person name="Munos S."/>
        </authorList>
    </citation>
    <scope>NUCLEOTIDE SEQUENCE</scope>
    <source>
        <tissue evidence="3">Leaves</tissue>
    </source>
</reference>
<name>A0A9K3IHR5_HELAN</name>